<dbReference type="RefSeq" id="WP_336349914.1">
    <property type="nucleotide sequence ID" value="NZ_JAZAQL010000002.1"/>
</dbReference>
<dbReference type="Pfam" id="PF24366">
    <property type="entry name" value="DUF7522"/>
    <property type="match status" value="1"/>
</dbReference>
<dbReference type="EMBL" id="JBHSXN010000002">
    <property type="protein sequence ID" value="MFC6952934.1"/>
    <property type="molecule type" value="Genomic_DNA"/>
</dbReference>
<dbReference type="InterPro" id="IPR055944">
    <property type="entry name" value="DUF7522"/>
</dbReference>
<reference evidence="1 2" key="1">
    <citation type="journal article" date="2019" name="Int. J. Syst. Evol. Microbiol.">
        <title>The Global Catalogue of Microorganisms (GCM) 10K type strain sequencing project: providing services to taxonomists for standard genome sequencing and annotation.</title>
        <authorList>
            <consortium name="The Broad Institute Genomics Platform"/>
            <consortium name="The Broad Institute Genome Sequencing Center for Infectious Disease"/>
            <person name="Wu L."/>
            <person name="Ma J."/>
        </authorList>
    </citation>
    <scope>NUCLEOTIDE SEQUENCE [LARGE SCALE GENOMIC DNA]</scope>
    <source>
        <strain evidence="1 2">GX26</strain>
    </source>
</reference>
<gene>
    <name evidence="1" type="ORF">ACFQGB_08665</name>
</gene>
<protein>
    <submittedName>
        <fullName evidence="1">Uncharacterized protein</fullName>
    </submittedName>
</protein>
<accession>A0ABD5VBH1</accession>
<comment type="caution">
    <text evidence="1">The sequence shown here is derived from an EMBL/GenBank/DDBJ whole genome shotgun (WGS) entry which is preliminary data.</text>
</comment>
<keyword evidence="2" id="KW-1185">Reference proteome</keyword>
<evidence type="ECO:0000313" key="1">
    <source>
        <dbReference type="EMBL" id="MFC6952934.1"/>
    </source>
</evidence>
<name>A0ABD5VBH1_9EURY</name>
<sequence length="127" mass="14382">MSSDLLSDATETELVRTTRAVVGDGVRSVTYFTPDDVDQLYLRDDLEPDADVAGFADTERLGFRSQTDYDDSELGDYTFTIRVFDHGYLTRVIHDDHGVFVTTDPLTRDRFEELAAALHEELRALDD</sequence>
<organism evidence="1 2">
    <name type="scientific">Halorubellus litoreus</name>
    <dbReference type="NCBI Taxonomy" id="755308"/>
    <lineage>
        <taxon>Archaea</taxon>
        <taxon>Methanobacteriati</taxon>
        <taxon>Methanobacteriota</taxon>
        <taxon>Stenosarchaea group</taxon>
        <taxon>Halobacteria</taxon>
        <taxon>Halobacteriales</taxon>
        <taxon>Halorubellaceae</taxon>
        <taxon>Halorubellus</taxon>
    </lineage>
</organism>
<dbReference type="Proteomes" id="UP001596395">
    <property type="component" value="Unassembled WGS sequence"/>
</dbReference>
<proteinExistence type="predicted"/>
<dbReference type="AlphaFoldDB" id="A0ABD5VBH1"/>
<evidence type="ECO:0000313" key="2">
    <source>
        <dbReference type="Proteomes" id="UP001596395"/>
    </source>
</evidence>